<evidence type="ECO:0000256" key="2">
    <source>
        <dbReference type="ARBA" id="ARBA00007400"/>
    </source>
</evidence>
<feature type="transmembrane region" description="Helical" evidence="3">
    <location>
        <begin position="134"/>
        <end position="153"/>
    </location>
</feature>
<feature type="transmembrane region" description="Helical" evidence="3">
    <location>
        <begin position="293"/>
        <end position="312"/>
    </location>
</feature>
<feature type="transmembrane region" description="Helical" evidence="3">
    <location>
        <begin position="106"/>
        <end position="127"/>
    </location>
</feature>
<evidence type="ECO:0000313" key="5">
    <source>
        <dbReference type="EMBL" id="AAO04345.1"/>
    </source>
</evidence>
<protein>
    <recommendedName>
        <fullName evidence="4">Acyltransferase 3 domain-containing protein</fullName>
    </recommendedName>
</protein>
<dbReference type="RefSeq" id="WP_001833065.1">
    <property type="nucleotide sequence ID" value="NC_004461.1"/>
</dbReference>
<dbReference type="InterPro" id="IPR052734">
    <property type="entry name" value="Nod_factor_acetyltransferase"/>
</dbReference>
<sequence length="335" mass="39265">MTAIKDRDYFFDNARAILIFLVVLGHLLQPYTSEDKFLQALYLLIYSFHMPTFLFISGYFAKNLDKPNYLEKIAKKLLLPYVIFFAFFSLYYYFTGKEDAIQLDPFNPVFALWFLLTLFFFHVVLVIVRRYNPYIVLFISILVSVLAGFSGNIDSYMSISRTIVFFPIFFIGHLVTQSHTEKLRNKKWIPISIIILITFFIGYTIHPINGDWLLGSTPYTSLESNGEDVYSPLKRLLLYIIILLTMCAFLNLMPQTKRIYTYIGQRTMFVYLLHGIVIGVIRGFDLYPFKDQISIFTYLYLFISASVIVLILSSKWVCKWTNPFINLKRPSQFKN</sequence>
<dbReference type="GO" id="GO:0016747">
    <property type="term" value="F:acyltransferase activity, transferring groups other than amino-acyl groups"/>
    <property type="evidence" value="ECO:0007669"/>
    <property type="project" value="InterPro"/>
</dbReference>
<dbReference type="Pfam" id="PF01757">
    <property type="entry name" value="Acyl_transf_3"/>
    <property type="match status" value="1"/>
</dbReference>
<gene>
    <name evidence="5" type="ordered locus">SE_0748</name>
</gene>
<feature type="transmembrane region" description="Helical" evidence="3">
    <location>
        <begin position="268"/>
        <end position="287"/>
    </location>
</feature>
<keyword evidence="3" id="KW-1133">Transmembrane helix</keyword>
<proteinExistence type="inferred from homology"/>
<accession>A0A0H2VFP7</accession>
<organism evidence="5 6">
    <name type="scientific">Staphylococcus epidermidis (strain ATCC 12228 / FDA PCI 1200)</name>
    <dbReference type="NCBI Taxonomy" id="176280"/>
    <lineage>
        <taxon>Bacteria</taxon>
        <taxon>Bacillati</taxon>
        <taxon>Bacillota</taxon>
        <taxon>Bacilli</taxon>
        <taxon>Bacillales</taxon>
        <taxon>Staphylococcaceae</taxon>
        <taxon>Staphylococcus</taxon>
    </lineage>
</organism>
<keyword evidence="3" id="KW-0812">Transmembrane</keyword>
<feature type="transmembrane region" description="Helical" evidence="3">
    <location>
        <begin position="188"/>
        <end position="206"/>
    </location>
</feature>
<dbReference type="PANTHER" id="PTHR37312">
    <property type="entry name" value="MEMBRANE-BOUND ACYLTRANSFERASE YKRP-RELATED"/>
    <property type="match status" value="1"/>
</dbReference>
<evidence type="ECO:0000256" key="1">
    <source>
        <dbReference type="ARBA" id="ARBA00004370"/>
    </source>
</evidence>
<dbReference type="PANTHER" id="PTHR37312:SF1">
    <property type="entry name" value="MEMBRANE-BOUND ACYLTRANSFERASE YKRP-RELATED"/>
    <property type="match status" value="1"/>
</dbReference>
<dbReference type="HOGENOM" id="CLU_047004_1_0_9"/>
<evidence type="ECO:0000259" key="4">
    <source>
        <dbReference type="Pfam" id="PF01757"/>
    </source>
</evidence>
<dbReference type="Proteomes" id="UP000001411">
    <property type="component" value="Chromosome"/>
</dbReference>
<dbReference type="PATRIC" id="fig|176280.10.peg.720"/>
<comment type="subcellular location">
    <subcellularLocation>
        <location evidence="1">Membrane</location>
    </subcellularLocation>
</comment>
<feature type="transmembrane region" description="Helical" evidence="3">
    <location>
        <begin position="73"/>
        <end position="94"/>
    </location>
</feature>
<dbReference type="OrthoDB" id="6623990at2"/>
<name>A0A0H2VFP7_STAES</name>
<feature type="transmembrane region" description="Helical" evidence="3">
    <location>
        <begin position="236"/>
        <end position="256"/>
    </location>
</feature>
<dbReference type="InterPro" id="IPR002656">
    <property type="entry name" value="Acyl_transf_3_dom"/>
</dbReference>
<dbReference type="AlphaFoldDB" id="A0A0H2VFP7"/>
<keyword evidence="3" id="KW-0472">Membrane</keyword>
<dbReference type="EMBL" id="AE015929">
    <property type="protein sequence ID" value="AAO04345.1"/>
    <property type="molecule type" value="Genomic_DNA"/>
</dbReference>
<comment type="similarity">
    <text evidence="2">Belongs to the acyltransferase 3 family.</text>
</comment>
<dbReference type="GeneID" id="50019112"/>
<feature type="transmembrane region" description="Helical" evidence="3">
    <location>
        <begin position="40"/>
        <end position="61"/>
    </location>
</feature>
<evidence type="ECO:0000313" key="6">
    <source>
        <dbReference type="Proteomes" id="UP000001411"/>
    </source>
</evidence>
<evidence type="ECO:0000256" key="3">
    <source>
        <dbReference type="SAM" id="Phobius"/>
    </source>
</evidence>
<dbReference type="KEGG" id="sep:SE_0748"/>
<reference evidence="5 6" key="1">
    <citation type="journal article" date="2003" name="Mol. Microbiol.">
        <title>Genome-based analysis of virulence genes in a non-biofilm-forming Staphylococcus epidermidis strain (ATCC 12228).</title>
        <authorList>
            <person name="Zhang Y.Q."/>
            <person name="Ren S.X."/>
            <person name="Li H.L."/>
            <person name="Wang Y.X."/>
            <person name="Fu G."/>
            <person name="Yang J."/>
            <person name="Qin Z.Q."/>
            <person name="Miao Y.G."/>
            <person name="Wang W.Y."/>
            <person name="Chen R.S."/>
            <person name="Shen Y."/>
            <person name="Chen Z."/>
            <person name="Yuan Z.H."/>
            <person name="Zhao G.P."/>
            <person name="Qu D."/>
            <person name="Danchin A."/>
            <person name="Wen Y.M."/>
        </authorList>
    </citation>
    <scope>NUCLEOTIDE SEQUENCE [LARGE SCALE GENOMIC DNA]</scope>
    <source>
        <strain evidence="6">ATCC 12228 / FDA PCI 1200</strain>
    </source>
</reference>
<feature type="transmembrane region" description="Helical" evidence="3">
    <location>
        <begin position="9"/>
        <end position="28"/>
    </location>
</feature>
<feature type="domain" description="Acyltransferase 3" evidence="4">
    <location>
        <begin position="9"/>
        <end position="312"/>
    </location>
</feature>
<feature type="transmembrane region" description="Helical" evidence="3">
    <location>
        <begin position="159"/>
        <end position="176"/>
    </location>
</feature>
<dbReference type="eggNOG" id="COG3594">
    <property type="taxonomic scope" value="Bacteria"/>
</dbReference>